<dbReference type="PANTHER" id="PTHR13031">
    <property type="entry name" value="RIBONUCLEASE P SUBUNIT P30"/>
    <property type="match status" value="1"/>
</dbReference>
<dbReference type="EMBL" id="ML213524">
    <property type="protein sequence ID" value="TFK47451.1"/>
    <property type="molecule type" value="Genomic_DNA"/>
</dbReference>
<proteinExistence type="inferred from homology"/>
<dbReference type="Proteomes" id="UP000305948">
    <property type="component" value="Unassembled WGS sequence"/>
</dbReference>
<sequence length="373" mass="40536">MYFDLNVPVTSPPLPRQAQPTKGKGKQAVVPVAVTYSSAQITAIEHRIDLLVHLGYSVLAFNQTVQRKIDPKTFVNVLDPLLAQLRKRTDVVYLKRLTIVLDDESEKGFGLTNNHQPLVAPYDLLSLAPTTHGSFSLACLTHTLPSPLTTHIISLPLTLPRLPFHLKHTTVRTALKNGAVFEINYAGAMEGEGKRNWWAGARELVRVTKGKGVLVSGSVNNEWDLRAPRDVANLITLLGLPQDVAHHAATTIPKSLVVRAQTRRTYRAILSEPRIVIPQPDSTQPHPEPQQAAEVALDQAIDSTESNEAVASAIPSSQAIEPAPASTQPVDLRNSKKRPLEEDKDSVQPGGSGDGSERKKKKKKNKAKGGGAS</sequence>
<organism evidence="5 6">
    <name type="scientific">Heliocybe sulcata</name>
    <dbReference type="NCBI Taxonomy" id="5364"/>
    <lineage>
        <taxon>Eukaryota</taxon>
        <taxon>Fungi</taxon>
        <taxon>Dikarya</taxon>
        <taxon>Basidiomycota</taxon>
        <taxon>Agaricomycotina</taxon>
        <taxon>Agaricomycetes</taxon>
        <taxon>Gloeophyllales</taxon>
        <taxon>Gloeophyllaceae</taxon>
        <taxon>Heliocybe</taxon>
    </lineage>
</organism>
<comment type="similarity">
    <text evidence="2">Belongs to the eukaryotic/archaeal RNase P protein component 3 family.</text>
</comment>
<evidence type="ECO:0000256" key="2">
    <source>
        <dbReference type="ARBA" id="ARBA00007331"/>
    </source>
</evidence>
<comment type="subcellular location">
    <subcellularLocation>
        <location evidence="1">Nucleus</location>
    </subcellularLocation>
</comment>
<evidence type="ECO:0000256" key="1">
    <source>
        <dbReference type="ARBA" id="ARBA00004123"/>
    </source>
</evidence>
<accession>A0A5C3N132</accession>
<dbReference type="Pfam" id="PF01876">
    <property type="entry name" value="RNase_P_p30"/>
    <property type="match status" value="1"/>
</dbReference>
<dbReference type="GO" id="GO:0008033">
    <property type="term" value="P:tRNA processing"/>
    <property type="evidence" value="ECO:0007669"/>
    <property type="project" value="UniProtKB-KW"/>
</dbReference>
<keyword evidence="3" id="KW-0819">tRNA processing</keyword>
<dbReference type="PANTHER" id="PTHR13031:SF0">
    <property type="entry name" value="RIBONUCLEASE P PROTEIN SUBUNIT P30"/>
    <property type="match status" value="1"/>
</dbReference>
<protein>
    <submittedName>
        <fullName evidence="5">PHP domain-like protein</fullName>
    </submittedName>
</protein>
<dbReference type="GO" id="GO:0005655">
    <property type="term" value="C:nucleolar ribonuclease P complex"/>
    <property type="evidence" value="ECO:0007669"/>
    <property type="project" value="TreeGrafter"/>
</dbReference>
<reference evidence="5 6" key="1">
    <citation type="journal article" date="2019" name="Nat. Ecol. Evol.">
        <title>Megaphylogeny resolves global patterns of mushroom evolution.</title>
        <authorList>
            <person name="Varga T."/>
            <person name="Krizsan K."/>
            <person name="Foldi C."/>
            <person name="Dima B."/>
            <person name="Sanchez-Garcia M."/>
            <person name="Sanchez-Ramirez S."/>
            <person name="Szollosi G.J."/>
            <person name="Szarkandi J.G."/>
            <person name="Papp V."/>
            <person name="Albert L."/>
            <person name="Andreopoulos W."/>
            <person name="Angelini C."/>
            <person name="Antonin V."/>
            <person name="Barry K.W."/>
            <person name="Bougher N.L."/>
            <person name="Buchanan P."/>
            <person name="Buyck B."/>
            <person name="Bense V."/>
            <person name="Catcheside P."/>
            <person name="Chovatia M."/>
            <person name="Cooper J."/>
            <person name="Damon W."/>
            <person name="Desjardin D."/>
            <person name="Finy P."/>
            <person name="Geml J."/>
            <person name="Haridas S."/>
            <person name="Hughes K."/>
            <person name="Justo A."/>
            <person name="Karasinski D."/>
            <person name="Kautmanova I."/>
            <person name="Kiss B."/>
            <person name="Kocsube S."/>
            <person name="Kotiranta H."/>
            <person name="LaButti K.M."/>
            <person name="Lechner B.E."/>
            <person name="Liimatainen K."/>
            <person name="Lipzen A."/>
            <person name="Lukacs Z."/>
            <person name="Mihaltcheva S."/>
            <person name="Morgado L.N."/>
            <person name="Niskanen T."/>
            <person name="Noordeloos M.E."/>
            <person name="Ohm R.A."/>
            <person name="Ortiz-Santana B."/>
            <person name="Ovrebo C."/>
            <person name="Racz N."/>
            <person name="Riley R."/>
            <person name="Savchenko A."/>
            <person name="Shiryaev A."/>
            <person name="Soop K."/>
            <person name="Spirin V."/>
            <person name="Szebenyi C."/>
            <person name="Tomsovsky M."/>
            <person name="Tulloss R.E."/>
            <person name="Uehling J."/>
            <person name="Grigoriev I.V."/>
            <person name="Vagvolgyi C."/>
            <person name="Papp T."/>
            <person name="Martin F.M."/>
            <person name="Miettinen O."/>
            <person name="Hibbett D.S."/>
            <person name="Nagy L.G."/>
        </authorList>
    </citation>
    <scope>NUCLEOTIDE SEQUENCE [LARGE SCALE GENOMIC DNA]</scope>
    <source>
        <strain evidence="5 6">OMC1185</strain>
    </source>
</reference>
<name>A0A5C3N132_9AGAM</name>
<dbReference type="AlphaFoldDB" id="A0A5C3N132"/>
<dbReference type="InterPro" id="IPR016195">
    <property type="entry name" value="Pol/histidinol_Pase-like"/>
</dbReference>
<feature type="compositionally biased region" description="Basic residues" evidence="4">
    <location>
        <begin position="358"/>
        <end position="367"/>
    </location>
</feature>
<feature type="region of interest" description="Disordered" evidence="4">
    <location>
        <begin position="303"/>
        <end position="373"/>
    </location>
</feature>
<dbReference type="STRING" id="5364.A0A5C3N132"/>
<evidence type="ECO:0000256" key="3">
    <source>
        <dbReference type="ARBA" id="ARBA00022694"/>
    </source>
</evidence>
<dbReference type="GO" id="GO:0003723">
    <property type="term" value="F:RNA binding"/>
    <property type="evidence" value="ECO:0007669"/>
    <property type="project" value="TreeGrafter"/>
</dbReference>
<gene>
    <name evidence="5" type="ORF">OE88DRAFT_1738742</name>
</gene>
<evidence type="ECO:0000313" key="5">
    <source>
        <dbReference type="EMBL" id="TFK47451.1"/>
    </source>
</evidence>
<evidence type="ECO:0000313" key="6">
    <source>
        <dbReference type="Proteomes" id="UP000305948"/>
    </source>
</evidence>
<dbReference type="SUPFAM" id="SSF89550">
    <property type="entry name" value="PHP domain-like"/>
    <property type="match status" value="1"/>
</dbReference>
<evidence type="ECO:0000256" key="4">
    <source>
        <dbReference type="SAM" id="MobiDB-lite"/>
    </source>
</evidence>
<dbReference type="Gene3D" id="3.20.20.140">
    <property type="entry name" value="Metal-dependent hydrolases"/>
    <property type="match status" value="1"/>
</dbReference>
<keyword evidence="6" id="KW-1185">Reference proteome</keyword>
<feature type="region of interest" description="Disordered" evidence="4">
    <location>
        <begin position="1"/>
        <end position="23"/>
    </location>
</feature>
<dbReference type="InterPro" id="IPR002738">
    <property type="entry name" value="RNase_P_p30"/>
</dbReference>
<feature type="compositionally biased region" description="Polar residues" evidence="4">
    <location>
        <begin position="303"/>
        <end position="329"/>
    </location>
</feature>
<dbReference type="OrthoDB" id="17948at2759"/>